<sequence>MLQPNTETLRPPAGPGAYELRFQSLFHTGKALSFPCNARGDVQLDSLSAKALENYLFARAVVGHEYATPVIQPRE</sequence>
<keyword evidence="2" id="KW-1185">Reference proteome</keyword>
<dbReference type="OrthoDB" id="8687530at2"/>
<dbReference type="AlphaFoldDB" id="A0A2N8KT81"/>
<dbReference type="EMBL" id="POSP01000004">
    <property type="protein sequence ID" value="PND36632.1"/>
    <property type="molecule type" value="Genomic_DNA"/>
</dbReference>
<comment type="caution">
    <text evidence="1">The sequence shown here is derived from an EMBL/GenBank/DDBJ whole genome shotgun (WGS) entry which is preliminary data.</text>
</comment>
<evidence type="ECO:0000313" key="1">
    <source>
        <dbReference type="EMBL" id="PND36632.1"/>
    </source>
</evidence>
<evidence type="ECO:0000313" key="2">
    <source>
        <dbReference type="Proteomes" id="UP000235916"/>
    </source>
</evidence>
<name>A0A2N8KT81_9BURK</name>
<organism evidence="1 2">
    <name type="scientific">Kinneretia aquatilis</name>
    <dbReference type="NCBI Taxonomy" id="2070761"/>
    <lineage>
        <taxon>Bacteria</taxon>
        <taxon>Pseudomonadati</taxon>
        <taxon>Pseudomonadota</taxon>
        <taxon>Betaproteobacteria</taxon>
        <taxon>Burkholderiales</taxon>
        <taxon>Sphaerotilaceae</taxon>
        <taxon>Roseateles</taxon>
    </lineage>
</organism>
<reference evidence="1 2" key="1">
    <citation type="submission" date="2018-01" db="EMBL/GenBank/DDBJ databases">
        <title>Draft genome sequence of Paucibacter aquatile CR182 isolated from freshwater of the Nakdong River.</title>
        <authorList>
            <person name="Choi A."/>
            <person name="Chung E.J."/>
        </authorList>
    </citation>
    <scope>NUCLEOTIDE SEQUENCE [LARGE SCALE GENOMIC DNA]</scope>
    <source>
        <strain evidence="1 2">CR182</strain>
    </source>
</reference>
<accession>A0A2N8KT81</accession>
<proteinExistence type="predicted"/>
<dbReference type="Proteomes" id="UP000235916">
    <property type="component" value="Unassembled WGS sequence"/>
</dbReference>
<protein>
    <submittedName>
        <fullName evidence="1">Uncharacterized protein</fullName>
    </submittedName>
</protein>
<gene>
    <name evidence="1" type="ORF">C1O66_20605</name>
</gene>